<feature type="compositionally biased region" description="Low complexity" evidence="1">
    <location>
        <begin position="41"/>
        <end position="52"/>
    </location>
</feature>
<dbReference type="Proteomes" id="UP000472265">
    <property type="component" value="Chromosome 10"/>
</dbReference>
<feature type="region of interest" description="Disordered" evidence="1">
    <location>
        <begin position="1"/>
        <end position="65"/>
    </location>
</feature>
<dbReference type="PANTHER" id="PTHR47827">
    <property type="entry name" value="AHD DOMAIN-CONTAINING PROTEIN"/>
    <property type="match status" value="1"/>
</dbReference>
<dbReference type="InParanoid" id="A0A671URR7"/>
<dbReference type="GO" id="GO:0003682">
    <property type="term" value="F:chromatin binding"/>
    <property type="evidence" value="ECO:0007669"/>
    <property type="project" value="TreeGrafter"/>
</dbReference>
<keyword evidence="4" id="KW-1185">Reference proteome</keyword>
<dbReference type="GO" id="GO:0045893">
    <property type="term" value="P:positive regulation of DNA-templated transcription"/>
    <property type="evidence" value="ECO:0007669"/>
    <property type="project" value="TreeGrafter"/>
</dbReference>
<evidence type="ECO:0000313" key="4">
    <source>
        <dbReference type="Proteomes" id="UP000472265"/>
    </source>
</evidence>
<reference evidence="3" key="2">
    <citation type="submission" date="2025-08" db="UniProtKB">
        <authorList>
            <consortium name="Ensembl"/>
        </authorList>
    </citation>
    <scope>IDENTIFICATION</scope>
</reference>
<proteinExistence type="predicted"/>
<dbReference type="InterPro" id="IPR040930">
    <property type="entry name" value="AF-9_AHD"/>
</dbReference>
<sequence>MQDLHSDDNDEDSEDDDDNDMDSDVERPPHTHLTHHQRRVSLSNGSESDSSSPSPPSRNEAPPLLKTTNNQVRLLYYIRYQVICLWNLLYHTENQDVNVFSSKSSRVTMTQCVSPALCQILEVKSPTKQTKQSKQDKNKSLDCDKAYLDELVELHKRLMTLREGHILQQIVNLIEETGHFHITNTTFDFDLCSLDRSTVRKLQSYLETSGLS</sequence>
<reference evidence="3" key="3">
    <citation type="submission" date="2025-09" db="UniProtKB">
        <authorList>
            <consortium name="Ensembl"/>
        </authorList>
    </citation>
    <scope>IDENTIFICATION</scope>
</reference>
<dbReference type="GeneTree" id="ENSGT00940000155903"/>
<protein>
    <recommendedName>
        <fullName evidence="2">AF-9 ANC1 homology domain-containing protein</fullName>
    </recommendedName>
</protein>
<organism evidence="3 4">
    <name type="scientific">Sparus aurata</name>
    <name type="common">Gilthead sea bream</name>
    <dbReference type="NCBI Taxonomy" id="8175"/>
    <lineage>
        <taxon>Eukaryota</taxon>
        <taxon>Metazoa</taxon>
        <taxon>Chordata</taxon>
        <taxon>Craniata</taxon>
        <taxon>Vertebrata</taxon>
        <taxon>Euteleostomi</taxon>
        <taxon>Actinopterygii</taxon>
        <taxon>Neopterygii</taxon>
        <taxon>Teleostei</taxon>
        <taxon>Neoteleostei</taxon>
        <taxon>Acanthomorphata</taxon>
        <taxon>Eupercaria</taxon>
        <taxon>Spariformes</taxon>
        <taxon>Sparidae</taxon>
        <taxon>Sparus</taxon>
    </lineage>
</organism>
<evidence type="ECO:0000313" key="3">
    <source>
        <dbReference type="Ensembl" id="ENSSAUP00010015250.1"/>
    </source>
</evidence>
<dbReference type="PANTHER" id="PTHR47827:SF5">
    <property type="entry name" value="PROTEIN AF-9"/>
    <property type="match status" value="1"/>
</dbReference>
<dbReference type="FunFam" id="1.20.1270.290:FF:000001">
    <property type="entry name" value="MLLT3, super elongation complex subunit"/>
    <property type="match status" value="1"/>
</dbReference>
<feature type="compositionally biased region" description="Basic residues" evidence="1">
    <location>
        <begin position="30"/>
        <end position="39"/>
    </location>
</feature>
<dbReference type="AlphaFoldDB" id="A0A671URR7"/>
<accession>A0A671URR7</accession>
<reference evidence="3" key="1">
    <citation type="submission" date="2021-04" db="EMBL/GenBank/DDBJ databases">
        <authorList>
            <consortium name="Wellcome Sanger Institute Data Sharing"/>
        </authorList>
    </citation>
    <scope>NUCLEOTIDE SEQUENCE [LARGE SCALE GENOMIC DNA]</scope>
</reference>
<name>A0A671URR7_SPAAU</name>
<dbReference type="Gene3D" id="1.20.1270.290">
    <property type="match status" value="1"/>
</dbReference>
<evidence type="ECO:0000259" key="2">
    <source>
        <dbReference type="Pfam" id="PF17793"/>
    </source>
</evidence>
<dbReference type="Pfam" id="PF17793">
    <property type="entry name" value="AHD"/>
    <property type="match status" value="1"/>
</dbReference>
<dbReference type="InterPro" id="IPR052790">
    <property type="entry name" value="YEATS_domain"/>
</dbReference>
<dbReference type="OMA" id="CQILEVK"/>
<feature type="domain" description="AF-9 ANC1 homology" evidence="2">
    <location>
        <begin position="147"/>
        <end position="207"/>
    </location>
</feature>
<evidence type="ECO:0000256" key="1">
    <source>
        <dbReference type="SAM" id="MobiDB-lite"/>
    </source>
</evidence>
<feature type="compositionally biased region" description="Acidic residues" evidence="1">
    <location>
        <begin position="8"/>
        <end position="23"/>
    </location>
</feature>
<dbReference type="GO" id="GO:0008023">
    <property type="term" value="C:transcription elongation factor complex"/>
    <property type="evidence" value="ECO:0007669"/>
    <property type="project" value="TreeGrafter"/>
</dbReference>
<dbReference type="Ensembl" id="ENSSAUT00010016173.1">
    <property type="protein sequence ID" value="ENSSAUP00010015250.1"/>
    <property type="gene ID" value="ENSSAUG00010007087.1"/>
</dbReference>